<dbReference type="RefSeq" id="WP_204498018.1">
    <property type="nucleotide sequence ID" value="NZ_JAFBDR010000004.1"/>
</dbReference>
<keyword evidence="2" id="KW-1185">Reference proteome</keyword>
<sequence>MANSFTELNEIFLRTRENIHDFMAILTPRIENAKDDHERLYYHHIYEEEEQRLDRLNALIPKLDYFIDNDNARSADNFDFIHILQDISLEKFGLHNFLEHLDLALFTFKDTEHAENLTRMRNSTDTDYQTIKVILSDLNDTFDGAASAPGSVPTDEKEDVNQQLKIEKYITNDREETTFYENKPTKQLTVGSLKNNGRILIDE</sequence>
<protein>
    <submittedName>
        <fullName evidence="1">Uncharacterized protein</fullName>
    </submittedName>
</protein>
<evidence type="ECO:0000313" key="1">
    <source>
        <dbReference type="EMBL" id="MBM7570593.1"/>
    </source>
</evidence>
<name>A0ABS2MXS5_9BACI</name>
<gene>
    <name evidence="1" type="ORF">JOC48_001071</name>
</gene>
<dbReference type="EMBL" id="JAFBDR010000004">
    <property type="protein sequence ID" value="MBM7570593.1"/>
    <property type="molecule type" value="Genomic_DNA"/>
</dbReference>
<proteinExistence type="predicted"/>
<accession>A0ABS2MXS5</accession>
<evidence type="ECO:0000313" key="2">
    <source>
        <dbReference type="Proteomes" id="UP001296943"/>
    </source>
</evidence>
<reference evidence="1 2" key="1">
    <citation type="submission" date="2021-01" db="EMBL/GenBank/DDBJ databases">
        <title>Genomic Encyclopedia of Type Strains, Phase IV (KMG-IV): sequencing the most valuable type-strain genomes for metagenomic binning, comparative biology and taxonomic classification.</title>
        <authorList>
            <person name="Goeker M."/>
        </authorList>
    </citation>
    <scope>NUCLEOTIDE SEQUENCE [LARGE SCALE GENOMIC DNA]</scope>
    <source>
        <strain evidence="1 2">DSM 23711</strain>
    </source>
</reference>
<dbReference type="NCBIfam" id="TIGR04536">
    <property type="entry name" value="geobac_encap"/>
    <property type="match status" value="1"/>
</dbReference>
<comment type="caution">
    <text evidence="1">The sequence shown here is derived from an EMBL/GenBank/DDBJ whole genome shotgun (WGS) entry which is preliminary data.</text>
</comment>
<organism evidence="1 2">
    <name type="scientific">Aquibacillus albus</name>
    <dbReference type="NCBI Taxonomy" id="1168171"/>
    <lineage>
        <taxon>Bacteria</taxon>
        <taxon>Bacillati</taxon>
        <taxon>Bacillota</taxon>
        <taxon>Bacilli</taxon>
        <taxon>Bacillales</taxon>
        <taxon>Bacillaceae</taxon>
        <taxon>Aquibacillus</taxon>
    </lineage>
</organism>
<dbReference type="Pfam" id="PF24309">
    <property type="entry name" value="IMEF_Flp"/>
    <property type="match status" value="1"/>
</dbReference>
<dbReference type="Proteomes" id="UP001296943">
    <property type="component" value="Unassembled WGS sequence"/>
</dbReference>
<dbReference type="InterPro" id="IPR030909">
    <property type="entry name" value="IMEF_cargo"/>
</dbReference>